<organism evidence="11 12">
    <name type="scientific">Corynebacterium lactis RW2-5</name>
    <dbReference type="NCBI Taxonomy" id="1408189"/>
    <lineage>
        <taxon>Bacteria</taxon>
        <taxon>Bacillati</taxon>
        <taxon>Actinomycetota</taxon>
        <taxon>Actinomycetes</taxon>
        <taxon>Mycobacteriales</taxon>
        <taxon>Corynebacteriaceae</taxon>
        <taxon>Corynebacterium</taxon>
    </lineage>
</organism>
<evidence type="ECO:0000256" key="1">
    <source>
        <dbReference type="ARBA" id="ARBA00001933"/>
    </source>
</evidence>
<dbReference type="CDD" id="cd00609">
    <property type="entry name" value="AAT_like"/>
    <property type="match status" value="1"/>
</dbReference>
<evidence type="ECO:0000313" key="11">
    <source>
        <dbReference type="EMBL" id="ALA67597.1"/>
    </source>
</evidence>
<dbReference type="AlphaFoldDB" id="A0A0K2H0L8"/>
<keyword evidence="4 9" id="KW-0032">Aminotransferase</keyword>
<dbReference type="InterPro" id="IPR004839">
    <property type="entry name" value="Aminotransferase_I/II_large"/>
</dbReference>
<comment type="cofactor">
    <cofactor evidence="1 9">
        <name>pyridoxal 5'-phosphate</name>
        <dbReference type="ChEBI" id="CHEBI:597326"/>
    </cofactor>
</comment>
<keyword evidence="5 9" id="KW-0028">Amino-acid biosynthesis</keyword>
<keyword evidence="8 9" id="KW-0368">Histidine biosynthesis</keyword>
<dbReference type="EC" id="2.6.1.9" evidence="9"/>
<dbReference type="InterPro" id="IPR015422">
    <property type="entry name" value="PyrdxlP-dep_Trfase_small"/>
</dbReference>
<dbReference type="PATRIC" id="fig|1408189.4.peg.1524"/>
<dbReference type="HAMAP" id="MF_01023">
    <property type="entry name" value="HisC_aminotrans_2"/>
    <property type="match status" value="1"/>
</dbReference>
<comment type="subunit">
    <text evidence="3 9">Homodimer.</text>
</comment>
<evidence type="ECO:0000256" key="8">
    <source>
        <dbReference type="ARBA" id="ARBA00023102"/>
    </source>
</evidence>
<dbReference type="UniPathway" id="UPA00031">
    <property type="reaction ID" value="UER00012"/>
</dbReference>
<dbReference type="NCBIfam" id="TIGR01141">
    <property type="entry name" value="hisC"/>
    <property type="match status" value="1"/>
</dbReference>
<gene>
    <name evidence="9" type="primary">hisC</name>
    <name evidence="11" type="ORF">CLAC_07615</name>
</gene>
<dbReference type="InterPro" id="IPR005861">
    <property type="entry name" value="HisP_aminotrans"/>
</dbReference>
<dbReference type="NCBIfam" id="NF002877">
    <property type="entry name" value="PRK03317.1"/>
    <property type="match status" value="1"/>
</dbReference>
<reference evidence="11 12" key="1">
    <citation type="submission" date="2013-10" db="EMBL/GenBank/DDBJ databases">
        <title>Complete genome sequence of Corynebacterium lactis DSM 45799(T), isolated from raw cow milk.</title>
        <authorList>
            <person name="Ruckert C."/>
            <person name="Albersmeier A."/>
            <person name="Lipski A."/>
            <person name="Kalinowski J."/>
        </authorList>
    </citation>
    <scope>NUCLEOTIDE SEQUENCE [LARGE SCALE GENOMIC DNA]</scope>
    <source>
        <strain evidence="11 12">RW2-5</strain>
    </source>
</reference>
<keyword evidence="12" id="KW-1185">Reference proteome</keyword>
<protein>
    <recommendedName>
        <fullName evidence="9">Histidinol-phosphate aminotransferase</fullName>
        <ecNumber evidence="9">2.6.1.9</ecNumber>
    </recommendedName>
    <alternativeName>
        <fullName evidence="9">Imidazole acetol-phosphate transaminase</fullName>
    </alternativeName>
</protein>
<evidence type="ECO:0000256" key="9">
    <source>
        <dbReference type="HAMAP-Rule" id="MF_01023"/>
    </source>
</evidence>
<dbReference type="RefSeq" id="WP_053412372.1">
    <property type="nucleotide sequence ID" value="NZ_CP006841.1"/>
</dbReference>
<dbReference type="Gene3D" id="3.90.1150.10">
    <property type="entry name" value="Aspartate Aminotransferase, domain 1"/>
    <property type="match status" value="1"/>
</dbReference>
<dbReference type="KEGG" id="clw:CLAC_07615"/>
<dbReference type="SUPFAM" id="SSF53383">
    <property type="entry name" value="PLP-dependent transferases"/>
    <property type="match status" value="1"/>
</dbReference>
<dbReference type="Gene3D" id="3.40.640.10">
    <property type="entry name" value="Type I PLP-dependent aspartate aminotransferase-like (Major domain)"/>
    <property type="match status" value="1"/>
</dbReference>
<dbReference type="Pfam" id="PF00155">
    <property type="entry name" value="Aminotran_1_2"/>
    <property type="match status" value="1"/>
</dbReference>
<comment type="catalytic activity">
    <reaction evidence="9">
        <text>L-histidinol phosphate + 2-oxoglutarate = 3-(imidazol-4-yl)-2-oxopropyl phosphate + L-glutamate</text>
        <dbReference type="Rhea" id="RHEA:23744"/>
        <dbReference type="ChEBI" id="CHEBI:16810"/>
        <dbReference type="ChEBI" id="CHEBI:29985"/>
        <dbReference type="ChEBI" id="CHEBI:57766"/>
        <dbReference type="ChEBI" id="CHEBI:57980"/>
        <dbReference type="EC" id="2.6.1.9"/>
    </reaction>
</comment>
<evidence type="ECO:0000256" key="6">
    <source>
        <dbReference type="ARBA" id="ARBA00022679"/>
    </source>
</evidence>
<evidence type="ECO:0000256" key="3">
    <source>
        <dbReference type="ARBA" id="ARBA00011738"/>
    </source>
</evidence>
<name>A0A0K2H0L8_9CORY</name>
<keyword evidence="6 9" id="KW-0808">Transferase</keyword>
<evidence type="ECO:0000256" key="7">
    <source>
        <dbReference type="ARBA" id="ARBA00022898"/>
    </source>
</evidence>
<accession>A0A0K2H0L8</accession>
<evidence type="ECO:0000256" key="2">
    <source>
        <dbReference type="ARBA" id="ARBA00007970"/>
    </source>
</evidence>
<feature type="domain" description="Aminotransferase class I/classII large" evidence="10">
    <location>
        <begin position="40"/>
        <end position="364"/>
    </location>
</feature>
<feature type="modified residue" description="N6-(pyridoxal phosphate)lysine" evidence="9">
    <location>
        <position position="239"/>
    </location>
</feature>
<dbReference type="EMBL" id="CP006841">
    <property type="protein sequence ID" value="ALA67597.1"/>
    <property type="molecule type" value="Genomic_DNA"/>
</dbReference>
<dbReference type="STRING" id="1408189.CLAC_07615"/>
<keyword evidence="7 9" id="KW-0663">Pyridoxal phosphate</keyword>
<sequence length="382" mass="41349">MSNPDANASGVGKLRLADLPLREELRGEEAYGAPQLDVDVRLNTNENPYSPSDALIKELVATVEKVASDLNRYPDRDAVELRRALAEYMTWQTGVQIDTDQVWAANGSNEILQQLLQAFGGPGRSAMGFVPSYSMHPILSSGTQTEFIGIDRNPETFEIDLDVALAAIEKHRPDVIFVTTPNNPTGNLTGIDALRQIAEAAPGIVIVDEAYAEFTDEPSAVTLLDEFPAKLVVSRTMSKAFDFAGGRLGYFVANPAFIDAVMLVRLPYHLSTLTQAAATVALRHSSETLSTVSALADERGRVVASLHEYGYDVIDSHSNFVFFGGFDDAAAAWREFLDRGVLIRDVGVEGRLRTTIGLSSENDAFLAAAKDIAERQAGLGGQ</sequence>
<evidence type="ECO:0000256" key="4">
    <source>
        <dbReference type="ARBA" id="ARBA00022576"/>
    </source>
</evidence>
<proteinExistence type="inferred from homology"/>
<comment type="pathway">
    <text evidence="9">Amino-acid biosynthesis; L-histidine biosynthesis; L-histidine from 5-phospho-alpha-D-ribose 1-diphosphate: step 7/9.</text>
</comment>
<dbReference type="OrthoDB" id="9809616at2"/>
<dbReference type="PANTHER" id="PTHR42885">
    <property type="entry name" value="HISTIDINOL-PHOSPHATE AMINOTRANSFERASE-RELATED"/>
    <property type="match status" value="1"/>
</dbReference>
<dbReference type="PANTHER" id="PTHR42885:SF2">
    <property type="entry name" value="HISTIDINOL-PHOSPHATE AMINOTRANSFERASE"/>
    <property type="match status" value="1"/>
</dbReference>
<dbReference type="GO" id="GO:0000105">
    <property type="term" value="P:L-histidine biosynthetic process"/>
    <property type="evidence" value="ECO:0007669"/>
    <property type="project" value="UniProtKB-UniRule"/>
</dbReference>
<dbReference type="GO" id="GO:0030170">
    <property type="term" value="F:pyridoxal phosphate binding"/>
    <property type="evidence" value="ECO:0007669"/>
    <property type="project" value="InterPro"/>
</dbReference>
<evidence type="ECO:0000313" key="12">
    <source>
        <dbReference type="Proteomes" id="UP000058446"/>
    </source>
</evidence>
<evidence type="ECO:0000259" key="10">
    <source>
        <dbReference type="Pfam" id="PF00155"/>
    </source>
</evidence>
<dbReference type="Proteomes" id="UP000058446">
    <property type="component" value="Chromosome"/>
</dbReference>
<dbReference type="GO" id="GO:0004400">
    <property type="term" value="F:histidinol-phosphate transaminase activity"/>
    <property type="evidence" value="ECO:0007669"/>
    <property type="project" value="UniProtKB-UniRule"/>
</dbReference>
<dbReference type="InterPro" id="IPR015421">
    <property type="entry name" value="PyrdxlP-dep_Trfase_major"/>
</dbReference>
<evidence type="ECO:0000256" key="5">
    <source>
        <dbReference type="ARBA" id="ARBA00022605"/>
    </source>
</evidence>
<comment type="similarity">
    <text evidence="2 9">Belongs to the class-II pyridoxal-phosphate-dependent aminotransferase family. Histidinol-phosphate aminotransferase subfamily.</text>
</comment>
<dbReference type="InterPro" id="IPR015424">
    <property type="entry name" value="PyrdxlP-dep_Trfase"/>
</dbReference>